<dbReference type="InterPro" id="IPR000782">
    <property type="entry name" value="FAS1_domain"/>
</dbReference>
<evidence type="ECO:0000313" key="5">
    <source>
        <dbReference type="EMBL" id="KAJ2756539.1"/>
    </source>
</evidence>
<dbReference type="Proteomes" id="UP001140011">
    <property type="component" value="Unassembled WGS sequence"/>
</dbReference>
<name>A0A9W8H086_9FUNG</name>
<feature type="compositionally biased region" description="Acidic residues" evidence="1">
    <location>
        <begin position="38"/>
        <end position="48"/>
    </location>
</feature>
<dbReference type="InterPro" id="IPR036378">
    <property type="entry name" value="FAS1_dom_sf"/>
</dbReference>
<gene>
    <name evidence="5" type="ORF">GGI19_000755</name>
</gene>
<feature type="chain" id="PRO_5040953229" description="FAS1 domain-containing protein" evidence="3">
    <location>
        <begin position="28"/>
        <end position="1012"/>
    </location>
</feature>
<evidence type="ECO:0000256" key="1">
    <source>
        <dbReference type="SAM" id="MobiDB-lite"/>
    </source>
</evidence>
<evidence type="ECO:0000313" key="6">
    <source>
        <dbReference type="Proteomes" id="UP001140011"/>
    </source>
</evidence>
<dbReference type="SUPFAM" id="SSF82153">
    <property type="entry name" value="FAS1 domain"/>
    <property type="match status" value="4"/>
</dbReference>
<dbReference type="Gene3D" id="2.30.180.10">
    <property type="entry name" value="FAS1 domain"/>
    <property type="match status" value="4"/>
</dbReference>
<dbReference type="Pfam" id="PF02469">
    <property type="entry name" value="Fasciclin"/>
    <property type="match status" value="1"/>
</dbReference>
<reference evidence="5" key="1">
    <citation type="submission" date="2022-07" db="EMBL/GenBank/DDBJ databases">
        <title>Phylogenomic reconstructions and comparative analyses of Kickxellomycotina fungi.</title>
        <authorList>
            <person name="Reynolds N.K."/>
            <person name="Stajich J.E."/>
            <person name="Barry K."/>
            <person name="Grigoriev I.V."/>
            <person name="Crous P."/>
            <person name="Smith M.E."/>
        </authorList>
    </citation>
    <scope>NUCLEOTIDE SEQUENCE</scope>
    <source>
        <strain evidence="5">BCRC 34297</strain>
    </source>
</reference>
<dbReference type="PANTHER" id="PTHR10900:SF77">
    <property type="entry name" value="FI19380P1"/>
    <property type="match status" value="1"/>
</dbReference>
<evidence type="ECO:0000256" key="2">
    <source>
        <dbReference type="SAM" id="Phobius"/>
    </source>
</evidence>
<feature type="region of interest" description="Disordered" evidence="1">
    <location>
        <begin position="31"/>
        <end position="53"/>
    </location>
</feature>
<keyword evidence="2" id="KW-0472">Membrane</keyword>
<dbReference type="EMBL" id="JANBUH010000023">
    <property type="protein sequence ID" value="KAJ2756539.1"/>
    <property type="molecule type" value="Genomic_DNA"/>
</dbReference>
<sequence>MRRLGGHNASLLLALALVLLLALLVQGTPGPLNTDTDPNPEPDPDPDSDPEKGRMLTTFVDLLSSDTRFSEFLHTVQRLGMVIPLNRLRNVTLLVPTNEAIRRFRREQGQDSSHAAGSIYRGVADSQAWYHLIGDGIIEVGNLTQGPMVWESLSSSESIDYAAEPGNGIMLKTVVGGNSKVLANGVPVIAHNYSCVAGNAFQIDGLLTLPPTLWELLQAEAPKSDDATDGGSYSAMEKLLTAAGWSGILSGSGVSNESSRMHTLWAFNNQAFSSALDFGERAYLLYGPAFTKDEDADIHGEAIEDARTFAAGYVSSGAVSLARLGVGTHTISGFQNRTRLAVIVEEQRSNGDLGGHINGLAIGRSDIVARNGIVHGIDQVGRPGGLVFSPQKILAGLNATMFIRLLKETKLADYIDGSQPERKITLLVPTNRAMEDAFGYGLGDGADDDQAAKAYIKAVNEHGLDGASTIASVLGVLPVGSPREQQLEWALYHIAEGQSGLEELVRSPLLRTKLAAEWTGGKAQVVKAQVDQAHGTLSRHVSFNGADNILPEPVVVGNTTVYLLSSPMPTPPNLINALVQDLDLSLFVAAMGASGTADEIQHVNGITVLAPVVSSFTSLDLVWSYLSLPGDSDARTDLSRLIKSHILKKPIYSDEIPMHTDSSAETLTVESLNGNKVGMYRTPHGVFVIADQADMQHSQRHKAQQHGEVHARLASVADTGSLKLSETDVLLRTGVAHVLGQGLILPPNVDITSPKLLRGMKAHIFANLLERFNLTYVLEDPRTSSSRRRRLRKQLTARSSDIPDNDVVGYSILVPSDKAWRENAAYRELARRDHEEFNSAEDDENPWRNSTTLDLVHHLDMLVRLHIIPVVGGGAEPNLTGGNRLPESQLLLADRKTYPTMLEGVRLRAHEFASDRFSVQLDRTPFYQSPGGVPFISFATVVRSGVARTGAVFELDAALKLPPDDGSSPGGWKKFAWNAAVWLTGIGMGSGLLGASGYWVRQWWTRSDYQSL</sequence>
<keyword evidence="2" id="KW-1133">Transmembrane helix</keyword>
<protein>
    <recommendedName>
        <fullName evidence="4">FAS1 domain-containing protein</fullName>
    </recommendedName>
</protein>
<evidence type="ECO:0000259" key="4">
    <source>
        <dbReference type="PROSITE" id="PS50213"/>
    </source>
</evidence>
<dbReference type="AlphaFoldDB" id="A0A9W8H086"/>
<proteinExistence type="predicted"/>
<comment type="caution">
    <text evidence="5">The sequence shown here is derived from an EMBL/GenBank/DDBJ whole genome shotgun (WGS) entry which is preliminary data.</text>
</comment>
<dbReference type="OrthoDB" id="14252at2759"/>
<keyword evidence="2" id="KW-0812">Transmembrane</keyword>
<dbReference type="InterPro" id="IPR050904">
    <property type="entry name" value="Adhesion/Biosynth-related"/>
</dbReference>
<evidence type="ECO:0000256" key="3">
    <source>
        <dbReference type="SAM" id="SignalP"/>
    </source>
</evidence>
<feature type="transmembrane region" description="Helical" evidence="2">
    <location>
        <begin position="975"/>
        <end position="1000"/>
    </location>
</feature>
<feature type="signal peptide" evidence="3">
    <location>
        <begin position="1"/>
        <end position="27"/>
    </location>
</feature>
<feature type="domain" description="FAS1" evidence="4">
    <location>
        <begin position="56"/>
        <end position="207"/>
    </location>
</feature>
<dbReference type="PANTHER" id="PTHR10900">
    <property type="entry name" value="PERIOSTIN-RELATED"/>
    <property type="match status" value="1"/>
</dbReference>
<organism evidence="5 6">
    <name type="scientific">Coemansia pectinata</name>
    <dbReference type="NCBI Taxonomy" id="1052879"/>
    <lineage>
        <taxon>Eukaryota</taxon>
        <taxon>Fungi</taxon>
        <taxon>Fungi incertae sedis</taxon>
        <taxon>Zoopagomycota</taxon>
        <taxon>Kickxellomycotina</taxon>
        <taxon>Kickxellomycetes</taxon>
        <taxon>Kickxellales</taxon>
        <taxon>Kickxellaceae</taxon>
        <taxon>Coemansia</taxon>
    </lineage>
</organism>
<keyword evidence="6" id="KW-1185">Reference proteome</keyword>
<feature type="domain" description="FAS1" evidence="4">
    <location>
        <begin position="571"/>
        <end position="743"/>
    </location>
</feature>
<keyword evidence="3" id="KW-0732">Signal</keyword>
<dbReference type="PROSITE" id="PS50213">
    <property type="entry name" value="FAS1"/>
    <property type="match status" value="2"/>
</dbReference>
<accession>A0A9W8H086</accession>